<dbReference type="PANTHER" id="PTHR46841">
    <property type="entry name" value="OX-2 MEMBRANE GLYCOPROTEIN"/>
    <property type="match status" value="1"/>
</dbReference>
<evidence type="ECO:0000256" key="8">
    <source>
        <dbReference type="ARBA" id="ARBA00023319"/>
    </source>
</evidence>
<evidence type="ECO:0000256" key="5">
    <source>
        <dbReference type="ARBA" id="ARBA00023136"/>
    </source>
</evidence>
<dbReference type="Proteomes" id="UP000007303">
    <property type="component" value="Unassembled WGS sequence"/>
</dbReference>
<keyword evidence="3" id="KW-0732">Signal</keyword>
<sequence>MVAKVQGKVMAPARLEAPLGKPFTLTCSVSRDRGESLRWVRWLDVQNQSLLSYQPGQRDSVSGQQHVELASSPKDTSSISIRRVSFRDEGCYTCIFDIHPSGSKQGHTCLTVTSQVTVDRNKTAVRGKKASLSCSYGLPEKVEQIVWRRHPQQEDSAEVASFARQSDPMIEPPYQGRVWLSASLSDSQLTIQPVAIQDEGCYTCVFSTYADGPKSSTVCLSTYVLPKPQVSYKTTSPGVIEANCTSVSRPPAEIVWNVERDNRTVGAPVATHLPQGDGTTLVISTLTVQSGLLKDVSVKCLVHHKGLETPIAVSMNTKIGTALTILISVTTVAALLVMSLCFCLWKCFLRKEAPEGPRRLRGHVEACF</sequence>
<keyword evidence="7" id="KW-0325">Glycoprotein</keyword>
<name>H3C2Z9_TETNG</name>
<dbReference type="InterPro" id="IPR013783">
    <property type="entry name" value="Ig-like_fold"/>
</dbReference>
<dbReference type="InterPro" id="IPR047164">
    <property type="entry name" value="OX2G-like"/>
</dbReference>
<keyword evidence="6" id="KW-1015">Disulfide bond</keyword>
<evidence type="ECO:0000256" key="6">
    <source>
        <dbReference type="ARBA" id="ARBA00023157"/>
    </source>
</evidence>
<keyword evidence="2 9" id="KW-0812">Transmembrane</keyword>
<dbReference type="SMART" id="SM00408">
    <property type="entry name" value="IGc2"/>
    <property type="match status" value="2"/>
</dbReference>
<dbReference type="InterPro" id="IPR003599">
    <property type="entry name" value="Ig_sub"/>
</dbReference>
<evidence type="ECO:0000256" key="3">
    <source>
        <dbReference type="ARBA" id="ARBA00022729"/>
    </source>
</evidence>
<feature type="transmembrane region" description="Helical" evidence="9">
    <location>
        <begin position="323"/>
        <end position="349"/>
    </location>
</feature>
<dbReference type="PROSITE" id="PS50835">
    <property type="entry name" value="IG_LIKE"/>
    <property type="match status" value="2"/>
</dbReference>
<evidence type="ECO:0000313" key="12">
    <source>
        <dbReference type="Proteomes" id="UP000007303"/>
    </source>
</evidence>
<feature type="domain" description="Ig-like" evidence="10">
    <location>
        <begin position="100"/>
        <end position="221"/>
    </location>
</feature>
<dbReference type="GeneTree" id="ENSGT00940000164706"/>
<keyword evidence="12" id="KW-1185">Reference proteome</keyword>
<dbReference type="InterPro" id="IPR013106">
    <property type="entry name" value="Ig_V-set"/>
</dbReference>
<dbReference type="Gene3D" id="2.60.40.10">
    <property type="entry name" value="Immunoglobulins"/>
    <property type="match status" value="3"/>
</dbReference>
<evidence type="ECO:0000256" key="2">
    <source>
        <dbReference type="ARBA" id="ARBA00022692"/>
    </source>
</evidence>
<feature type="domain" description="Ig-like" evidence="10">
    <location>
        <begin position="1"/>
        <end position="94"/>
    </location>
</feature>
<accession>H3C2Z9</accession>
<proteinExistence type="predicted"/>
<dbReference type="GO" id="GO:0016020">
    <property type="term" value="C:membrane"/>
    <property type="evidence" value="ECO:0007669"/>
    <property type="project" value="UniProtKB-SubCell"/>
</dbReference>
<dbReference type="SUPFAM" id="SSF48726">
    <property type="entry name" value="Immunoglobulin"/>
    <property type="match status" value="3"/>
</dbReference>
<keyword evidence="4 9" id="KW-1133">Transmembrane helix</keyword>
<evidence type="ECO:0000256" key="4">
    <source>
        <dbReference type="ARBA" id="ARBA00022989"/>
    </source>
</evidence>
<reference evidence="11" key="2">
    <citation type="submission" date="2025-08" db="UniProtKB">
        <authorList>
            <consortium name="Ensembl"/>
        </authorList>
    </citation>
    <scope>IDENTIFICATION</scope>
</reference>
<evidence type="ECO:0000259" key="10">
    <source>
        <dbReference type="PROSITE" id="PS50835"/>
    </source>
</evidence>
<dbReference type="OMA" id="ENSVICV"/>
<protein>
    <submittedName>
        <fullName evidence="11">Zgc:113337</fullName>
    </submittedName>
</protein>
<dbReference type="HOGENOM" id="CLU_067724_0_0_1"/>
<reference evidence="12" key="1">
    <citation type="journal article" date="2004" name="Nature">
        <title>Genome duplication in the teleost fish Tetraodon nigroviridis reveals the early vertebrate proto-karyotype.</title>
        <authorList>
            <person name="Jaillon O."/>
            <person name="Aury J.-M."/>
            <person name="Brunet F."/>
            <person name="Petit J.-L."/>
            <person name="Stange-Thomann N."/>
            <person name="Mauceli E."/>
            <person name="Bouneau L."/>
            <person name="Fischer C."/>
            <person name="Ozouf-Costaz C."/>
            <person name="Bernot A."/>
            <person name="Nicaud S."/>
            <person name="Jaffe D."/>
            <person name="Fisher S."/>
            <person name="Lutfalla G."/>
            <person name="Dossat C."/>
            <person name="Segurens B."/>
            <person name="Dasilva C."/>
            <person name="Salanoubat M."/>
            <person name="Levy M."/>
            <person name="Boudet N."/>
            <person name="Castellano S."/>
            <person name="Anthouard V."/>
            <person name="Jubin C."/>
            <person name="Castelli V."/>
            <person name="Katinka M."/>
            <person name="Vacherie B."/>
            <person name="Biemont C."/>
            <person name="Skalli Z."/>
            <person name="Cattolico L."/>
            <person name="Poulain J."/>
            <person name="De Berardinis V."/>
            <person name="Cruaud C."/>
            <person name="Duprat S."/>
            <person name="Brottier P."/>
            <person name="Coutanceau J.-P."/>
            <person name="Gouzy J."/>
            <person name="Parra G."/>
            <person name="Lardier G."/>
            <person name="Chapple C."/>
            <person name="McKernan K.J."/>
            <person name="McEwan P."/>
            <person name="Bosak S."/>
            <person name="Kellis M."/>
            <person name="Volff J.-N."/>
            <person name="Guigo R."/>
            <person name="Zody M.C."/>
            <person name="Mesirov J."/>
            <person name="Lindblad-Toh K."/>
            <person name="Birren B."/>
            <person name="Nusbaum C."/>
            <person name="Kahn D."/>
            <person name="Robinson-Rechavi M."/>
            <person name="Laudet V."/>
            <person name="Schachter V."/>
            <person name="Quetier F."/>
            <person name="Saurin W."/>
            <person name="Scarpelli C."/>
            <person name="Wincker P."/>
            <person name="Lander E.S."/>
            <person name="Weissenbach J."/>
            <person name="Roest Crollius H."/>
        </authorList>
    </citation>
    <scope>NUCLEOTIDE SEQUENCE [LARGE SCALE GENOMIC DNA]</scope>
</reference>
<dbReference type="STRING" id="99883.ENSTNIP00000002617"/>
<dbReference type="SMART" id="SM00406">
    <property type="entry name" value="IGv"/>
    <property type="match status" value="2"/>
</dbReference>
<dbReference type="InterPro" id="IPR007110">
    <property type="entry name" value="Ig-like_dom"/>
</dbReference>
<dbReference type="Pfam" id="PF07686">
    <property type="entry name" value="V-set"/>
    <property type="match status" value="2"/>
</dbReference>
<keyword evidence="5 9" id="KW-0472">Membrane</keyword>
<dbReference type="Ensembl" id="ENSTNIT00000000597.1">
    <property type="protein sequence ID" value="ENSTNIP00000002617.1"/>
    <property type="gene ID" value="ENSTNIG00000000098.1"/>
</dbReference>
<dbReference type="InterPro" id="IPR003598">
    <property type="entry name" value="Ig_sub2"/>
</dbReference>
<dbReference type="SMART" id="SM00409">
    <property type="entry name" value="IG"/>
    <property type="match status" value="2"/>
</dbReference>
<dbReference type="InterPro" id="IPR036179">
    <property type="entry name" value="Ig-like_dom_sf"/>
</dbReference>
<reference evidence="11" key="3">
    <citation type="submission" date="2025-09" db="UniProtKB">
        <authorList>
            <consortium name="Ensembl"/>
        </authorList>
    </citation>
    <scope>IDENTIFICATION</scope>
</reference>
<dbReference type="PANTHER" id="PTHR46841:SF9">
    <property type="entry name" value="OX-2 MEMBRANE GLYCOPROTEIN"/>
    <property type="match status" value="1"/>
</dbReference>
<evidence type="ECO:0000313" key="11">
    <source>
        <dbReference type="Ensembl" id="ENSTNIP00000002617.1"/>
    </source>
</evidence>
<keyword evidence="8" id="KW-0393">Immunoglobulin domain</keyword>
<evidence type="ECO:0000256" key="7">
    <source>
        <dbReference type="ARBA" id="ARBA00023180"/>
    </source>
</evidence>
<dbReference type="GO" id="GO:0098632">
    <property type="term" value="F:cell-cell adhesion mediator activity"/>
    <property type="evidence" value="ECO:0007669"/>
    <property type="project" value="InterPro"/>
</dbReference>
<dbReference type="AlphaFoldDB" id="H3C2Z9"/>
<organism evidence="11 12">
    <name type="scientific">Tetraodon nigroviridis</name>
    <name type="common">Spotted green pufferfish</name>
    <name type="synonym">Chelonodon nigroviridis</name>
    <dbReference type="NCBI Taxonomy" id="99883"/>
    <lineage>
        <taxon>Eukaryota</taxon>
        <taxon>Metazoa</taxon>
        <taxon>Chordata</taxon>
        <taxon>Craniata</taxon>
        <taxon>Vertebrata</taxon>
        <taxon>Euteleostomi</taxon>
        <taxon>Actinopterygii</taxon>
        <taxon>Neopterygii</taxon>
        <taxon>Teleostei</taxon>
        <taxon>Neoteleostei</taxon>
        <taxon>Acanthomorphata</taxon>
        <taxon>Eupercaria</taxon>
        <taxon>Tetraodontiformes</taxon>
        <taxon>Tetradontoidea</taxon>
        <taxon>Tetraodontidae</taxon>
        <taxon>Tetraodon</taxon>
    </lineage>
</organism>
<dbReference type="InParanoid" id="H3C2Z9"/>
<evidence type="ECO:0000256" key="1">
    <source>
        <dbReference type="ARBA" id="ARBA00004167"/>
    </source>
</evidence>
<comment type="subcellular location">
    <subcellularLocation>
        <location evidence="1">Membrane</location>
        <topology evidence="1">Single-pass membrane protein</topology>
    </subcellularLocation>
</comment>
<evidence type="ECO:0000256" key="9">
    <source>
        <dbReference type="SAM" id="Phobius"/>
    </source>
</evidence>